<dbReference type="PANTHER" id="PTHR43156:SF2">
    <property type="entry name" value="STAGE II SPORULATION PROTEIN E"/>
    <property type="match status" value="1"/>
</dbReference>
<dbReference type="InterPro" id="IPR052016">
    <property type="entry name" value="Bact_Sigma-Reg"/>
</dbReference>
<dbReference type="Gene3D" id="3.60.40.10">
    <property type="entry name" value="PPM-type phosphatase domain"/>
    <property type="match status" value="1"/>
</dbReference>
<comment type="caution">
    <text evidence="3">The sequence shown here is derived from an EMBL/GenBank/DDBJ whole genome shotgun (WGS) entry which is preliminary data.</text>
</comment>
<protein>
    <recommendedName>
        <fullName evidence="2">PPM-type phosphatase domain-containing protein</fullName>
    </recommendedName>
</protein>
<dbReference type="PANTHER" id="PTHR43156">
    <property type="entry name" value="STAGE II SPORULATION PROTEIN E-RELATED"/>
    <property type="match status" value="1"/>
</dbReference>
<accession>A0A4D4N797</accession>
<proteinExistence type="predicted"/>
<dbReference type="Proteomes" id="UP000299211">
    <property type="component" value="Unassembled WGS sequence"/>
</dbReference>
<dbReference type="InterPro" id="IPR036457">
    <property type="entry name" value="PPM-type-like_dom_sf"/>
</dbReference>
<dbReference type="EMBL" id="BJHY01000002">
    <property type="protein sequence ID" value="GDY79375.1"/>
    <property type="molecule type" value="Genomic_DNA"/>
</dbReference>
<sequence>MLIGVLPRAQFTAARTVLLPGDTLLLYTDGLTEARIGPRRELYGDDALRAFTAARTPAGPQALITALTGLLAGFGEGLDDDTALLAFGVPASLPDQPLRVDD</sequence>
<evidence type="ECO:0000313" key="4">
    <source>
        <dbReference type="Proteomes" id="UP000299211"/>
    </source>
</evidence>
<name>A0A4D4N797_STRAX</name>
<evidence type="ECO:0000259" key="2">
    <source>
        <dbReference type="Pfam" id="PF07228"/>
    </source>
</evidence>
<evidence type="ECO:0000256" key="1">
    <source>
        <dbReference type="ARBA" id="ARBA00022801"/>
    </source>
</evidence>
<evidence type="ECO:0000313" key="3">
    <source>
        <dbReference type="EMBL" id="GDY79375.1"/>
    </source>
</evidence>
<dbReference type="InterPro" id="IPR001932">
    <property type="entry name" value="PPM-type_phosphatase-like_dom"/>
</dbReference>
<gene>
    <name evidence="3" type="ORF">SAV31267_088600</name>
</gene>
<dbReference type="Pfam" id="PF07228">
    <property type="entry name" value="SpoIIE"/>
    <property type="match status" value="1"/>
</dbReference>
<reference evidence="3 4" key="1">
    <citation type="submission" date="2019-04" db="EMBL/GenBank/DDBJ databases">
        <title>Draft genome sequences of Streptomyces avermitilis ATCC 31267.</title>
        <authorList>
            <person name="Komaki H."/>
            <person name="Tamura T."/>
            <person name="Hosoyama A."/>
        </authorList>
    </citation>
    <scope>NUCLEOTIDE SEQUENCE [LARGE SCALE GENOMIC DNA]</scope>
    <source>
        <strain evidence="3 4">ATCC 31267</strain>
    </source>
</reference>
<dbReference type="AlphaFoldDB" id="A0A4D4N797"/>
<dbReference type="GO" id="GO:0016791">
    <property type="term" value="F:phosphatase activity"/>
    <property type="evidence" value="ECO:0007669"/>
    <property type="project" value="TreeGrafter"/>
</dbReference>
<organism evidence="3 4">
    <name type="scientific">Streptomyces avermitilis</name>
    <dbReference type="NCBI Taxonomy" id="33903"/>
    <lineage>
        <taxon>Bacteria</taxon>
        <taxon>Bacillati</taxon>
        <taxon>Actinomycetota</taxon>
        <taxon>Actinomycetes</taxon>
        <taxon>Kitasatosporales</taxon>
        <taxon>Streptomycetaceae</taxon>
        <taxon>Streptomyces</taxon>
    </lineage>
</organism>
<keyword evidence="1" id="KW-0378">Hydrolase</keyword>
<feature type="domain" description="PPM-type phosphatase" evidence="2">
    <location>
        <begin position="1"/>
        <end position="88"/>
    </location>
</feature>